<dbReference type="Proteomes" id="UP000886842">
    <property type="component" value="Unassembled WGS sequence"/>
</dbReference>
<keyword evidence="4 6" id="KW-0067">ATP-binding</keyword>
<dbReference type="GO" id="GO:0005524">
    <property type="term" value="F:ATP binding"/>
    <property type="evidence" value="ECO:0007669"/>
    <property type="project" value="UniProtKB-KW"/>
</dbReference>
<dbReference type="SMART" id="SM00382">
    <property type="entry name" value="AAA"/>
    <property type="match status" value="1"/>
</dbReference>
<evidence type="ECO:0000259" key="5">
    <source>
        <dbReference type="PROSITE" id="PS50893"/>
    </source>
</evidence>
<evidence type="ECO:0000256" key="4">
    <source>
        <dbReference type="ARBA" id="ARBA00022840"/>
    </source>
</evidence>
<evidence type="ECO:0000313" key="6">
    <source>
        <dbReference type="EMBL" id="HIT76714.1"/>
    </source>
</evidence>
<evidence type="ECO:0000256" key="2">
    <source>
        <dbReference type="ARBA" id="ARBA00022448"/>
    </source>
</evidence>
<dbReference type="InterPro" id="IPR027417">
    <property type="entry name" value="P-loop_NTPase"/>
</dbReference>
<evidence type="ECO:0000256" key="1">
    <source>
        <dbReference type="ARBA" id="ARBA00005417"/>
    </source>
</evidence>
<evidence type="ECO:0000313" key="7">
    <source>
        <dbReference type="Proteomes" id="UP000886842"/>
    </source>
</evidence>
<dbReference type="AlphaFoldDB" id="A0A9D1KMU1"/>
<organism evidence="6 7">
    <name type="scientific">Candidatus Avipropionibacterium avicola</name>
    <dbReference type="NCBI Taxonomy" id="2840701"/>
    <lineage>
        <taxon>Bacteria</taxon>
        <taxon>Bacillati</taxon>
        <taxon>Actinomycetota</taxon>
        <taxon>Actinomycetes</taxon>
        <taxon>Propionibacteriales</taxon>
        <taxon>Propionibacteriaceae</taxon>
        <taxon>Propionibacteriaceae incertae sedis</taxon>
        <taxon>Candidatus Avipropionibacterium</taxon>
    </lineage>
</organism>
<dbReference type="Pfam" id="PF00005">
    <property type="entry name" value="ABC_tran"/>
    <property type="match status" value="1"/>
</dbReference>
<protein>
    <submittedName>
        <fullName evidence="6">ATP-binding cassette domain-containing protein</fullName>
    </submittedName>
</protein>
<comment type="caution">
    <text evidence="6">The sequence shown here is derived from an EMBL/GenBank/DDBJ whole genome shotgun (WGS) entry which is preliminary data.</text>
</comment>
<keyword evidence="2" id="KW-0813">Transport</keyword>
<dbReference type="InterPro" id="IPR003593">
    <property type="entry name" value="AAA+_ATPase"/>
</dbReference>
<accession>A0A9D1KMU1</accession>
<reference evidence="6" key="1">
    <citation type="submission" date="2020-10" db="EMBL/GenBank/DDBJ databases">
        <authorList>
            <person name="Gilroy R."/>
        </authorList>
    </citation>
    <scope>NUCLEOTIDE SEQUENCE</scope>
    <source>
        <strain evidence="6">ChiGjej1B1-24693</strain>
    </source>
</reference>
<dbReference type="GO" id="GO:0016887">
    <property type="term" value="F:ATP hydrolysis activity"/>
    <property type="evidence" value="ECO:0007669"/>
    <property type="project" value="InterPro"/>
</dbReference>
<dbReference type="InterPro" id="IPR017871">
    <property type="entry name" value="ABC_transporter-like_CS"/>
</dbReference>
<reference evidence="6" key="2">
    <citation type="journal article" date="2021" name="PeerJ">
        <title>Extensive microbial diversity within the chicken gut microbiome revealed by metagenomics and culture.</title>
        <authorList>
            <person name="Gilroy R."/>
            <person name="Ravi A."/>
            <person name="Getino M."/>
            <person name="Pursley I."/>
            <person name="Horton D.L."/>
            <person name="Alikhan N.F."/>
            <person name="Baker D."/>
            <person name="Gharbi K."/>
            <person name="Hall N."/>
            <person name="Watson M."/>
            <person name="Adriaenssens E.M."/>
            <person name="Foster-Nyarko E."/>
            <person name="Jarju S."/>
            <person name="Secka A."/>
            <person name="Antonio M."/>
            <person name="Oren A."/>
            <person name="Chaudhuri R.R."/>
            <person name="La Ragione R."/>
            <person name="Hildebrand F."/>
            <person name="Pallen M.J."/>
        </authorList>
    </citation>
    <scope>NUCLEOTIDE SEQUENCE</scope>
    <source>
        <strain evidence="6">ChiGjej1B1-24693</strain>
    </source>
</reference>
<dbReference type="PANTHER" id="PTHR43335">
    <property type="entry name" value="ABC TRANSPORTER, ATP-BINDING PROTEIN"/>
    <property type="match status" value="1"/>
</dbReference>
<name>A0A9D1KMU1_9ACTN</name>
<dbReference type="PROSITE" id="PS50893">
    <property type="entry name" value="ABC_TRANSPORTER_2"/>
    <property type="match status" value="1"/>
</dbReference>
<keyword evidence="3" id="KW-0547">Nucleotide-binding</keyword>
<dbReference type="Gene3D" id="3.40.50.300">
    <property type="entry name" value="P-loop containing nucleotide triphosphate hydrolases"/>
    <property type="match status" value="1"/>
</dbReference>
<dbReference type="EMBL" id="DVLP01000412">
    <property type="protein sequence ID" value="HIT76714.1"/>
    <property type="molecule type" value="Genomic_DNA"/>
</dbReference>
<evidence type="ECO:0000256" key="3">
    <source>
        <dbReference type="ARBA" id="ARBA00022741"/>
    </source>
</evidence>
<gene>
    <name evidence="6" type="ORF">IAA98_14120</name>
</gene>
<sequence>MIVFEDVTKTYGSTTAVDHLSFTAPAGRITGFLGPNGAGKSTALKVLMGLTRPTGGRAMIAGRSCRAWSNPGHLVGALLDADAFHPGRSGRESLALSCQVLGLARTRVDEVLEEVGLTPQESRRRVRAYSLGMRQRLGLAQALLTDPPVLVCDEPANGLDPQGQRWLAELLADRARRGCTVLLSSHRLAEIERIADRVVILANGRLVVEDTVAGLREAHADLSEYYFTATSHADRAA</sequence>
<dbReference type="PANTHER" id="PTHR43335:SF4">
    <property type="entry name" value="ABC TRANSPORTER, ATP-BINDING PROTEIN"/>
    <property type="match status" value="1"/>
</dbReference>
<proteinExistence type="inferred from homology"/>
<dbReference type="InterPro" id="IPR003439">
    <property type="entry name" value="ABC_transporter-like_ATP-bd"/>
</dbReference>
<feature type="domain" description="ABC transporter" evidence="5">
    <location>
        <begin position="2"/>
        <end position="228"/>
    </location>
</feature>
<comment type="similarity">
    <text evidence="1">Belongs to the ABC transporter superfamily.</text>
</comment>
<dbReference type="SUPFAM" id="SSF52540">
    <property type="entry name" value="P-loop containing nucleoside triphosphate hydrolases"/>
    <property type="match status" value="1"/>
</dbReference>
<dbReference type="PROSITE" id="PS00211">
    <property type="entry name" value="ABC_TRANSPORTER_1"/>
    <property type="match status" value="1"/>
</dbReference>